<comment type="caution">
    <text evidence="1">The sequence shown here is derived from an EMBL/GenBank/DDBJ whole genome shotgun (WGS) entry which is preliminary data.</text>
</comment>
<name>A0ABP7KSH7_9ACTN</name>
<reference evidence="2" key="1">
    <citation type="journal article" date="2019" name="Int. J. Syst. Evol. Microbiol.">
        <title>The Global Catalogue of Microorganisms (GCM) 10K type strain sequencing project: providing services to taxonomists for standard genome sequencing and annotation.</title>
        <authorList>
            <consortium name="The Broad Institute Genomics Platform"/>
            <consortium name="The Broad Institute Genome Sequencing Center for Infectious Disease"/>
            <person name="Wu L."/>
            <person name="Ma J."/>
        </authorList>
    </citation>
    <scope>NUCLEOTIDE SEQUENCE [LARGE SCALE GENOMIC DNA]</scope>
    <source>
        <strain evidence="2">JCM 16578</strain>
    </source>
</reference>
<keyword evidence="2" id="KW-1185">Reference proteome</keyword>
<evidence type="ECO:0008006" key="3">
    <source>
        <dbReference type="Google" id="ProtNLM"/>
    </source>
</evidence>
<dbReference type="RefSeq" id="WP_331263361.1">
    <property type="nucleotide sequence ID" value="NZ_BAAAZA010000020.1"/>
</dbReference>
<organism evidence="1 2">
    <name type="scientific">Streptomyces lannensis</name>
    <dbReference type="NCBI Taxonomy" id="766498"/>
    <lineage>
        <taxon>Bacteria</taxon>
        <taxon>Bacillati</taxon>
        <taxon>Actinomycetota</taxon>
        <taxon>Actinomycetes</taxon>
        <taxon>Kitasatosporales</taxon>
        <taxon>Streptomycetaceae</taxon>
        <taxon>Streptomyces</taxon>
    </lineage>
</organism>
<evidence type="ECO:0000313" key="1">
    <source>
        <dbReference type="EMBL" id="GAA3884485.1"/>
    </source>
</evidence>
<protein>
    <recommendedName>
        <fullName evidence="3">Polymer-forming cytoskeletal protein</fullName>
    </recommendedName>
</protein>
<gene>
    <name evidence="1" type="ORF">GCM10022207_59500</name>
</gene>
<dbReference type="EMBL" id="BAAAZA010000020">
    <property type="protein sequence ID" value="GAA3884485.1"/>
    <property type="molecule type" value="Genomic_DNA"/>
</dbReference>
<evidence type="ECO:0000313" key="2">
    <source>
        <dbReference type="Proteomes" id="UP001501563"/>
    </source>
</evidence>
<dbReference type="Proteomes" id="UP001501563">
    <property type="component" value="Unassembled WGS sequence"/>
</dbReference>
<accession>A0ABP7KSH7</accession>
<proteinExistence type="predicted"/>
<sequence length="97" mass="9956">MVETNGVHHLLVTVGAHHKLSGMAPKGIRVVSGGHLDLHGVAGRVTVEEGATARIHGMVTGGLYNMGGDVEVYGMVHDGVHDLGETTSRIAPGAVIS</sequence>